<evidence type="ECO:0000313" key="2">
    <source>
        <dbReference type="Proteomes" id="UP000468443"/>
    </source>
</evidence>
<gene>
    <name evidence="1" type="ORF">GWK09_00140</name>
</gene>
<dbReference type="Pfam" id="PF12099">
    <property type="entry name" value="DUF3575"/>
    <property type="match status" value="1"/>
</dbReference>
<accession>A0A6P0U716</accession>
<dbReference type="EMBL" id="JAABOP010000001">
    <property type="protein sequence ID" value="NER08915.1"/>
    <property type="molecule type" value="Genomic_DNA"/>
</dbReference>
<dbReference type="AlphaFoldDB" id="A0A6P0U716"/>
<keyword evidence="2" id="KW-1185">Reference proteome</keyword>
<comment type="caution">
    <text evidence="1">The sequence shown here is derived from an EMBL/GenBank/DDBJ whole genome shotgun (WGS) entry which is preliminary data.</text>
</comment>
<protein>
    <submittedName>
        <fullName evidence="1">DUF3575 domain-containing protein</fullName>
    </submittedName>
</protein>
<name>A0A6P0U716_9FLAO</name>
<dbReference type="RefSeq" id="WP_163691005.1">
    <property type="nucleotide sequence ID" value="NZ_FXTW01000001.1"/>
</dbReference>
<sequence length="240" mass="27157">MKCFIPILIFGFMVPVLGQETPPNREMNNEVGIILSDMINGSLSFNYERALGKHISVGLIAGYKTEQGLIALSGLDTDFVKTGDISYSGTRFIPEFRYYLTEKGQGMLSGFYFGAYLKFINFTSDIDGIFISSEGENFDFLYKGNINVASLGLMVGYKLKISDRFNIDFLIAGPGASNYKFRLRNIIPPPDEFYDALNEALKEYSLFDLLNADLEFRDNKLNEKILLPEFRYGIKLSYAF</sequence>
<reference evidence="1 2" key="1">
    <citation type="submission" date="2020-01" db="EMBL/GenBank/DDBJ databases">
        <title>Muriicola jejuensis KCTC 22299.</title>
        <authorList>
            <person name="Wang G."/>
        </authorList>
    </citation>
    <scope>NUCLEOTIDE SEQUENCE [LARGE SCALE GENOMIC DNA]</scope>
    <source>
        <strain evidence="1 2">KCTC 22299</strain>
    </source>
</reference>
<organism evidence="1 2">
    <name type="scientific">Muriicola jejuensis</name>
    <dbReference type="NCBI Taxonomy" id="504488"/>
    <lineage>
        <taxon>Bacteria</taxon>
        <taxon>Pseudomonadati</taxon>
        <taxon>Bacteroidota</taxon>
        <taxon>Flavobacteriia</taxon>
        <taxon>Flavobacteriales</taxon>
        <taxon>Flavobacteriaceae</taxon>
        <taxon>Muriicola</taxon>
    </lineage>
</organism>
<dbReference type="InterPro" id="IPR021958">
    <property type="entry name" value="DUF3575"/>
</dbReference>
<proteinExistence type="predicted"/>
<evidence type="ECO:0000313" key="1">
    <source>
        <dbReference type="EMBL" id="NER08915.1"/>
    </source>
</evidence>
<dbReference type="Proteomes" id="UP000468443">
    <property type="component" value="Unassembled WGS sequence"/>
</dbReference>